<gene>
    <name evidence="2" type="ORF">F5147DRAFT_653066</name>
</gene>
<protein>
    <submittedName>
        <fullName evidence="2">Uncharacterized protein</fullName>
    </submittedName>
</protein>
<comment type="caution">
    <text evidence="2">The sequence shown here is derived from an EMBL/GenBank/DDBJ whole genome shotgun (WGS) entry which is preliminary data.</text>
</comment>
<evidence type="ECO:0000313" key="2">
    <source>
        <dbReference type="EMBL" id="KAG2107969.1"/>
    </source>
</evidence>
<accession>A0A9P7F7F7</accession>
<organism evidence="2 3">
    <name type="scientific">Suillus discolor</name>
    <dbReference type="NCBI Taxonomy" id="1912936"/>
    <lineage>
        <taxon>Eukaryota</taxon>
        <taxon>Fungi</taxon>
        <taxon>Dikarya</taxon>
        <taxon>Basidiomycota</taxon>
        <taxon>Agaricomycotina</taxon>
        <taxon>Agaricomycetes</taxon>
        <taxon>Agaricomycetidae</taxon>
        <taxon>Boletales</taxon>
        <taxon>Suillineae</taxon>
        <taxon>Suillaceae</taxon>
        <taxon>Suillus</taxon>
    </lineage>
</organism>
<feature type="compositionally biased region" description="Polar residues" evidence="1">
    <location>
        <begin position="171"/>
        <end position="186"/>
    </location>
</feature>
<keyword evidence="3" id="KW-1185">Reference proteome</keyword>
<proteinExistence type="predicted"/>
<dbReference type="GeneID" id="64696004"/>
<evidence type="ECO:0000256" key="1">
    <source>
        <dbReference type="SAM" id="MobiDB-lite"/>
    </source>
</evidence>
<dbReference type="RefSeq" id="XP_041292567.1">
    <property type="nucleotide sequence ID" value="XM_041433745.1"/>
</dbReference>
<dbReference type="AlphaFoldDB" id="A0A9P7F7F7"/>
<dbReference type="OrthoDB" id="2679088at2759"/>
<reference evidence="2" key="1">
    <citation type="journal article" date="2020" name="New Phytol.">
        <title>Comparative genomics reveals dynamic genome evolution in host specialist ectomycorrhizal fungi.</title>
        <authorList>
            <person name="Lofgren L.A."/>
            <person name="Nguyen N.H."/>
            <person name="Vilgalys R."/>
            <person name="Ruytinx J."/>
            <person name="Liao H.L."/>
            <person name="Branco S."/>
            <person name="Kuo A."/>
            <person name="LaButti K."/>
            <person name="Lipzen A."/>
            <person name="Andreopoulos W."/>
            <person name="Pangilinan J."/>
            <person name="Riley R."/>
            <person name="Hundley H."/>
            <person name="Na H."/>
            <person name="Barry K."/>
            <person name="Grigoriev I.V."/>
            <person name="Stajich J.E."/>
            <person name="Kennedy P.G."/>
        </authorList>
    </citation>
    <scope>NUCLEOTIDE SEQUENCE</scope>
    <source>
        <strain evidence="2">FC423</strain>
    </source>
</reference>
<feature type="compositionally biased region" description="Basic and acidic residues" evidence="1">
    <location>
        <begin position="145"/>
        <end position="158"/>
    </location>
</feature>
<dbReference type="EMBL" id="JABBWM010000029">
    <property type="protein sequence ID" value="KAG2107969.1"/>
    <property type="molecule type" value="Genomic_DNA"/>
</dbReference>
<evidence type="ECO:0000313" key="3">
    <source>
        <dbReference type="Proteomes" id="UP000823399"/>
    </source>
</evidence>
<dbReference type="Proteomes" id="UP000823399">
    <property type="component" value="Unassembled WGS sequence"/>
</dbReference>
<sequence>MRELIVNYSSAPNSLDLQVKTTTPTNTATRLTEGMAPHKRLHSIWISNLESKRARVQVEQSLEKEHAQVAHGPVAFEDVERGVSVWGAQRVQCEEVEEEDDLIAIRGVRWRERDQPAGTFLLEEIGDAPGVMSNNAICTVDEEDLPRFDGNDMDARSESDDESEVGADDGINQNEADTDDGINQNEAGADDGNHQNAPCNRPLSQKLALRSRTYGPS</sequence>
<feature type="region of interest" description="Disordered" evidence="1">
    <location>
        <begin position="142"/>
        <end position="217"/>
    </location>
</feature>
<name>A0A9P7F7F7_9AGAM</name>